<protein>
    <recommendedName>
        <fullName evidence="2">JmjC domain-containing protein</fullName>
    </recommendedName>
</protein>
<feature type="compositionally biased region" description="Polar residues" evidence="1">
    <location>
        <begin position="1109"/>
        <end position="1121"/>
    </location>
</feature>
<feature type="compositionally biased region" description="Low complexity" evidence="1">
    <location>
        <begin position="774"/>
        <end position="790"/>
    </location>
</feature>
<feature type="compositionally biased region" description="Basic and acidic residues" evidence="1">
    <location>
        <begin position="566"/>
        <end position="587"/>
    </location>
</feature>
<evidence type="ECO:0000259" key="2">
    <source>
        <dbReference type="PROSITE" id="PS51184"/>
    </source>
</evidence>
<gene>
    <name evidence="3" type="ORF">MHUMG1_02481</name>
</gene>
<comment type="caution">
    <text evidence="3">The sequence shown here is derived from an EMBL/GenBank/DDBJ whole genome shotgun (WGS) entry which is preliminary data.</text>
</comment>
<feature type="compositionally biased region" description="Basic residues" evidence="1">
    <location>
        <begin position="1176"/>
        <end position="1194"/>
    </location>
</feature>
<organism evidence="3 4">
    <name type="scientific">Metarhizium humberi</name>
    <dbReference type="NCBI Taxonomy" id="2596975"/>
    <lineage>
        <taxon>Eukaryota</taxon>
        <taxon>Fungi</taxon>
        <taxon>Dikarya</taxon>
        <taxon>Ascomycota</taxon>
        <taxon>Pezizomycotina</taxon>
        <taxon>Sordariomycetes</taxon>
        <taxon>Hypocreomycetidae</taxon>
        <taxon>Hypocreales</taxon>
        <taxon>Clavicipitaceae</taxon>
        <taxon>Metarhizium</taxon>
    </lineage>
</organism>
<dbReference type="EMBL" id="JACEFI010000003">
    <property type="protein sequence ID" value="KAH0599691.1"/>
    <property type="molecule type" value="Genomic_DNA"/>
</dbReference>
<proteinExistence type="predicted"/>
<evidence type="ECO:0000313" key="3">
    <source>
        <dbReference type="EMBL" id="KAH0599691.1"/>
    </source>
</evidence>
<dbReference type="PROSITE" id="PS51184">
    <property type="entry name" value="JMJC"/>
    <property type="match status" value="1"/>
</dbReference>
<dbReference type="AlphaFoldDB" id="A0A9P8MGA9"/>
<evidence type="ECO:0000256" key="1">
    <source>
        <dbReference type="SAM" id="MobiDB-lite"/>
    </source>
</evidence>
<reference evidence="3 4" key="1">
    <citation type="submission" date="2020-07" db="EMBL/GenBank/DDBJ databases">
        <title>Metarhizium humberi genome.</title>
        <authorList>
            <person name="Lysoe E."/>
        </authorList>
    </citation>
    <scope>NUCLEOTIDE SEQUENCE [LARGE SCALE GENOMIC DNA]</scope>
    <source>
        <strain evidence="3 4">ESALQ1638</strain>
    </source>
</reference>
<dbReference type="Pfam" id="PF02373">
    <property type="entry name" value="JmjC"/>
    <property type="match status" value="1"/>
</dbReference>
<feature type="compositionally biased region" description="Basic residues" evidence="1">
    <location>
        <begin position="1025"/>
        <end position="1037"/>
    </location>
</feature>
<dbReference type="Proteomes" id="UP000764110">
    <property type="component" value="Unassembled WGS sequence"/>
</dbReference>
<feature type="compositionally biased region" description="Basic and acidic residues" evidence="1">
    <location>
        <begin position="977"/>
        <end position="999"/>
    </location>
</feature>
<dbReference type="InterPro" id="IPR003347">
    <property type="entry name" value="JmjC_dom"/>
</dbReference>
<feature type="region of interest" description="Disordered" evidence="1">
    <location>
        <begin position="842"/>
        <end position="1201"/>
    </location>
</feature>
<feature type="compositionally biased region" description="Basic residues" evidence="1">
    <location>
        <begin position="894"/>
        <end position="903"/>
    </location>
</feature>
<name>A0A9P8MGA9_9HYPO</name>
<feature type="region of interest" description="Disordered" evidence="1">
    <location>
        <begin position="170"/>
        <end position="197"/>
    </location>
</feature>
<feature type="compositionally biased region" description="Polar residues" evidence="1">
    <location>
        <begin position="843"/>
        <end position="865"/>
    </location>
</feature>
<feature type="region of interest" description="Disordered" evidence="1">
    <location>
        <begin position="537"/>
        <end position="647"/>
    </location>
</feature>
<feature type="compositionally biased region" description="Polar residues" evidence="1">
    <location>
        <begin position="746"/>
        <end position="763"/>
    </location>
</feature>
<dbReference type="SMART" id="SM00558">
    <property type="entry name" value="JmjC"/>
    <property type="match status" value="1"/>
</dbReference>
<feature type="compositionally biased region" description="Polar residues" evidence="1">
    <location>
        <begin position="935"/>
        <end position="958"/>
    </location>
</feature>
<evidence type="ECO:0000313" key="4">
    <source>
        <dbReference type="Proteomes" id="UP000764110"/>
    </source>
</evidence>
<feature type="compositionally biased region" description="Basic residues" evidence="1">
    <location>
        <begin position="697"/>
        <end position="706"/>
    </location>
</feature>
<dbReference type="SUPFAM" id="SSF51197">
    <property type="entry name" value="Clavaminate synthase-like"/>
    <property type="match status" value="1"/>
</dbReference>
<feature type="domain" description="JmjC" evidence="2">
    <location>
        <begin position="176"/>
        <end position="348"/>
    </location>
</feature>
<feature type="compositionally biased region" description="Polar residues" evidence="1">
    <location>
        <begin position="905"/>
        <end position="914"/>
    </location>
</feature>
<feature type="compositionally biased region" description="Polar residues" evidence="1">
    <location>
        <begin position="876"/>
        <end position="887"/>
    </location>
</feature>
<feature type="region of interest" description="Disordered" evidence="1">
    <location>
        <begin position="697"/>
        <end position="730"/>
    </location>
</feature>
<dbReference type="Gene3D" id="2.60.120.650">
    <property type="entry name" value="Cupin"/>
    <property type="match status" value="1"/>
</dbReference>
<feature type="compositionally biased region" description="Polar residues" evidence="1">
    <location>
        <begin position="592"/>
        <end position="601"/>
    </location>
</feature>
<keyword evidence="4" id="KW-1185">Reference proteome</keyword>
<accession>A0A9P8MGA9</accession>
<feature type="region of interest" description="Disordered" evidence="1">
    <location>
        <begin position="746"/>
        <end position="798"/>
    </location>
</feature>
<feature type="compositionally biased region" description="Basic and acidic residues" evidence="1">
    <location>
        <begin position="602"/>
        <end position="612"/>
    </location>
</feature>
<sequence>MPTSLHPQAKFDPIPPDLDLYGLVDRTPNFKWVQRVSRSQVLGLGQQGFEKLIQIHVIAGGKPLVIDGWDALLPEELFNVNWLEKTYDKKVHLTAEENVRDVTAGTDIPMTTGHYLRSMKQLTNQWTPQNFRDERRQRLYLKDIDCPVEWRYELQTILHPNLFYLNDNVTKSGSSNPTRRPGGDGQHGENSIAPAGDLMSSLPEEMRAENLMCYVGHEGTYTPAHREMCASVGHNIMVETSGDSPGERPGSSIWFMTESKDRDVVREYFLSMLGHDIEIEKHFAQINAWKKAPFDVYLVDQRAGDFIIIPPLAAHQVWNRGTRTMKVAWNRTTPETLRLALREALPKARLLLKEMERQEDITQNSFMGIGRDIVRNSPRARQLAGDFRSLFSLFTEILIDEAFAYNEKQVERLPFDSCVTCSYCRCNIFNRFLTCKNCTRVLVNGDEDAYDICMECYAMGRSCACLSGLQWCEQWSWSELSGKYELWREMVIVNDGFVDLHSSPPPFETARQKSAKKSVAQICQEALIRRPWKDITKQDVGKAASDSEQGDVEDEPKKKTKRKQKKGEVRRCHARSELAEVESERALLGDGDNSQRATNTDPEGRDPERQSAHEYPTLALESENSSRLRSDSAGPPVAQNGISPYPDPSVASNYGIGMGYYEQDDTPDKILFDPYKAPSPSAIHLADLEVPDSVKKSIRAAKRKAKRENEDPDFIVGRSSHKRSRHTNGIDILDNLDPALFDVEPSTASSTLRQRRLPSTNTIRHPAENQDGNLETLSTEPLTEPMPTEPTLRHARPLASYVEVDDVDMDEVEEGEMVGEGSGQEAVLDDKAAKAIEEARLSEVQNSGLQQETSVTSKHLESTQGRKSRVRPLQVSLRSVDSVSMTDPISPRPAIRRRGRPRKSTVVSLKQSDTAADGTAGALRDQGESLGEAPDTSNVRSSNYQQLKSNSSIGASLQQHEEPSVRSVATVGISQERNLKDVGRELRSNPRGRESRPEAKNPASEVRNLKSASQPFMSMAERLALKGRKFKIGRRRAAASPLLKDKDGGPHVSEASESTIRESRQVLSAVAGRTEGSYRHQSQSRRGPRTSSAAAGPLTNLSDDEQESVSKSSDISTTQKTVVRLTDMVSSEDEHGSTIDMAVSSSDDSGDSDIPASGMNSRERASTELGYTQSRGGRRGGGRGRGRRRGRPRGSGRGTFS</sequence>